<dbReference type="EMBL" id="JABXXP010000003">
    <property type="protein sequence ID" value="NVN09731.1"/>
    <property type="molecule type" value="Genomic_DNA"/>
</dbReference>
<dbReference type="AlphaFoldDB" id="A0A7Y7M5L5"/>
<evidence type="ECO:0000313" key="1">
    <source>
        <dbReference type="EMBL" id="NVN09731.1"/>
    </source>
</evidence>
<accession>A0A7Y7M5L5</accession>
<evidence type="ECO:0000313" key="2">
    <source>
        <dbReference type="Proteomes" id="UP000534870"/>
    </source>
</evidence>
<protein>
    <submittedName>
        <fullName evidence="1">Transcriptional regulator</fullName>
    </submittedName>
</protein>
<organism evidence="1 2">
    <name type="scientific">Nguyenibacter vanlangensis</name>
    <dbReference type="NCBI Taxonomy" id="1216886"/>
    <lineage>
        <taxon>Bacteria</taxon>
        <taxon>Pseudomonadati</taxon>
        <taxon>Pseudomonadota</taxon>
        <taxon>Alphaproteobacteria</taxon>
        <taxon>Acetobacterales</taxon>
        <taxon>Acetobacteraceae</taxon>
        <taxon>Nguyenibacter</taxon>
    </lineage>
</organism>
<comment type="caution">
    <text evidence="1">The sequence shown here is derived from an EMBL/GenBank/DDBJ whole genome shotgun (WGS) entry which is preliminary data.</text>
</comment>
<sequence length="71" mass="8083">MNRLDSVDAFRIVGQAIAKYGNQRSFARAHGIREQDVSDMMRGRRQLSPTVLKAAGLRRVTYFERIEEGDA</sequence>
<dbReference type="RefSeq" id="WP_176638529.1">
    <property type="nucleotide sequence ID" value="NZ_JABXXP010000003.1"/>
</dbReference>
<reference evidence="1 2" key="1">
    <citation type="submission" date="2020-06" db="EMBL/GenBank/DDBJ databases">
        <title>Description of novel acetic acid bacteria.</title>
        <authorList>
            <person name="Sombolestani A."/>
        </authorList>
    </citation>
    <scope>NUCLEOTIDE SEQUENCE [LARGE SCALE GENOMIC DNA]</scope>
    <source>
        <strain evidence="1 2">LMG 31431</strain>
    </source>
</reference>
<proteinExistence type="predicted"/>
<gene>
    <name evidence="1" type="ORF">HUK84_00955</name>
</gene>
<dbReference type="Proteomes" id="UP000534870">
    <property type="component" value="Unassembled WGS sequence"/>
</dbReference>
<name>A0A7Y7M5L5_9PROT</name>